<dbReference type="PANTHER" id="PTHR31232:SF149">
    <property type="entry name" value="S-PROTEIN HOMOLOG"/>
    <property type="match status" value="1"/>
</dbReference>
<dbReference type="Pfam" id="PF05938">
    <property type="entry name" value="Self-incomp_S1"/>
    <property type="match status" value="1"/>
</dbReference>
<evidence type="ECO:0000256" key="7">
    <source>
        <dbReference type="SAM" id="Phobius"/>
    </source>
</evidence>
<comment type="caution">
    <text evidence="8">The sequence shown here is derived from an EMBL/GenBank/DDBJ whole genome shotgun (WGS) entry which is preliminary data.</text>
</comment>
<keyword evidence="5" id="KW-0732">Signal</keyword>
<keyword evidence="7" id="KW-0812">Transmembrane</keyword>
<dbReference type="GO" id="GO:0060320">
    <property type="term" value="P:rejection of self pollen"/>
    <property type="evidence" value="ECO:0007669"/>
    <property type="project" value="UniProtKB-KW"/>
</dbReference>
<evidence type="ECO:0000256" key="5">
    <source>
        <dbReference type="ARBA" id="ARBA00022729"/>
    </source>
</evidence>
<dbReference type="Proteomes" id="UP000516437">
    <property type="component" value="Chromosome 1"/>
</dbReference>
<dbReference type="OrthoDB" id="1900999at2759"/>
<keyword evidence="4 6" id="KW-0964">Secreted</keyword>
<dbReference type="EMBL" id="RXIC02000019">
    <property type="protein sequence ID" value="KAB1227575.1"/>
    <property type="molecule type" value="Genomic_DNA"/>
</dbReference>
<keyword evidence="7" id="KW-0472">Membrane</keyword>
<reference evidence="8 9" key="1">
    <citation type="journal article" date="2019" name="Plant Biotechnol. J.">
        <title>The red bayberry genome and genetic basis of sex determination.</title>
        <authorList>
            <person name="Jia H.M."/>
            <person name="Jia H.J."/>
            <person name="Cai Q.L."/>
            <person name="Wang Y."/>
            <person name="Zhao H.B."/>
            <person name="Yang W.F."/>
            <person name="Wang G.Y."/>
            <person name="Li Y.H."/>
            <person name="Zhan D.L."/>
            <person name="Shen Y.T."/>
            <person name="Niu Q.F."/>
            <person name="Chang L."/>
            <person name="Qiu J."/>
            <person name="Zhao L."/>
            <person name="Xie H.B."/>
            <person name="Fu W.Y."/>
            <person name="Jin J."/>
            <person name="Li X.W."/>
            <person name="Jiao Y."/>
            <person name="Zhou C.C."/>
            <person name="Tu T."/>
            <person name="Chai C.Y."/>
            <person name="Gao J.L."/>
            <person name="Fan L.J."/>
            <person name="van de Weg E."/>
            <person name="Wang J.Y."/>
            <person name="Gao Z.S."/>
        </authorList>
    </citation>
    <scope>NUCLEOTIDE SEQUENCE [LARGE SCALE GENOMIC DNA]</scope>
    <source>
        <tissue evidence="8">Leaves</tissue>
    </source>
</reference>
<gene>
    <name evidence="8" type="ORF">CJ030_MR1G019965</name>
</gene>
<keyword evidence="7" id="KW-1133">Transmembrane helix</keyword>
<evidence type="ECO:0000256" key="1">
    <source>
        <dbReference type="ARBA" id="ARBA00004613"/>
    </source>
</evidence>
<evidence type="ECO:0000256" key="6">
    <source>
        <dbReference type="RuleBase" id="RU367044"/>
    </source>
</evidence>
<proteinExistence type="inferred from homology"/>
<organism evidence="8 9">
    <name type="scientific">Morella rubra</name>
    <name type="common">Chinese bayberry</name>
    <dbReference type="NCBI Taxonomy" id="262757"/>
    <lineage>
        <taxon>Eukaryota</taxon>
        <taxon>Viridiplantae</taxon>
        <taxon>Streptophyta</taxon>
        <taxon>Embryophyta</taxon>
        <taxon>Tracheophyta</taxon>
        <taxon>Spermatophyta</taxon>
        <taxon>Magnoliopsida</taxon>
        <taxon>eudicotyledons</taxon>
        <taxon>Gunneridae</taxon>
        <taxon>Pentapetalae</taxon>
        <taxon>rosids</taxon>
        <taxon>fabids</taxon>
        <taxon>Fagales</taxon>
        <taxon>Myricaceae</taxon>
        <taxon>Morella</taxon>
    </lineage>
</organism>
<protein>
    <recommendedName>
        <fullName evidence="6">S-protein homolog</fullName>
    </recommendedName>
</protein>
<keyword evidence="3 6" id="KW-0713">Self-incompatibility</keyword>
<evidence type="ECO:0000313" key="8">
    <source>
        <dbReference type="EMBL" id="KAB1227575.1"/>
    </source>
</evidence>
<sequence length="149" mass="17969">MSTTVLNRNLLMQVLLMIYLSLFFMTRFNLVAPEIGFFKRVHVRIANDLSEGVDLKLHCKSKQDDLGEHIISYGKGYYEFTFRPRYFGETQFFCSFQWQEYQPRWSDIYIFSRDHPRCSECYWKVVADGTCLLDYDSNEYDLCYHWNKN</sequence>
<keyword evidence="9" id="KW-1185">Reference proteome</keyword>
<dbReference type="InterPro" id="IPR010264">
    <property type="entry name" value="Self-incomp_S1"/>
</dbReference>
<name>A0A6A1WQI8_9ROSI</name>
<evidence type="ECO:0000256" key="2">
    <source>
        <dbReference type="ARBA" id="ARBA00005581"/>
    </source>
</evidence>
<comment type="similarity">
    <text evidence="2 6">Belongs to the plant self-incompatibility (S1) protein family.</text>
</comment>
<evidence type="ECO:0000313" key="9">
    <source>
        <dbReference type="Proteomes" id="UP000516437"/>
    </source>
</evidence>
<accession>A0A6A1WQI8</accession>
<feature type="transmembrane region" description="Helical" evidence="7">
    <location>
        <begin position="12"/>
        <end position="30"/>
    </location>
</feature>
<evidence type="ECO:0000256" key="4">
    <source>
        <dbReference type="ARBA" id="ARBA00022525"/>
    </source>
</evidence>
<dbReference type="GO" id="GO:0005576">
    <property type="term" value="C:extracellular region"/>
    <property type="evidence" value="ECO:0007669"/>
    <property type="project" value="UniProtKB-SubCell"/>
</dbReference>
<evidence type="ECO:0000256" key="3">
    <source>
        <dbReference type="ARBA" id="ARBA00022471"/>
    </source>
</evidence>
<dbReference type="AlphaFoldDB" id="A0A6A1WQI8"/>
<dbReference type="PANTHER" id="PTHR31232">
    <property type="match status" value="1"/>
</dbReference>
<comment type="subcellular location">
    <subcellularLocation>
        <location evidence="1 6">Secreted</location>
    </subcellularLocation>
</comment>